<dbReference type="PANTHER" id="PTHR43212:SF3">
    <property type="entry name" value="QUERCETIN 2,3-DIOXYGENASE"/>
    <property type="match status" value="1"/>
</dbReference>
<comment type="similarity">
    <text evidence="1 3">Belongs to the pirin family.</text>
</comment>
<dbReference type="KEGG" id="scn:Solca_3846"/>
<comment type="cofactor">
    <cofactor evidence="2">
        <name>Fe cation</name>
        <dbReference type="ChEBI" id="CHEBI:24875"/>
    </cofactor>
    <text evidence="2">Binds 1 Fe cation per subunit.</text>
</comment>
<feature type="domain" description="Quercetin 2,3-dioxygenase C-terminal cupin" evidence="5">
    <location>
        <begin position="163"/>
        <end position="248"/>
    </location>
</feature>
<dbReference type="InterPro" id="IPR011051">
    <property type="entry name" value="RmlC_Cupin_sf"/>
</dbReference>
<dbReference type="STRING" id="929556.Solca_3846"/>
<dbReference type="EMBL" id="CP003349">
    <property type="protein sequence ID" value="AFD08843.1"/>
    <property type="molecule type" value="Genomic_DNA"/>
</dbReference>
<evidence type="ECO:0000256" key="3">
    <source>
        <dbReference type="RuleBase" id="RU003457"/>
    </source>
</evidence>
<feature type="binding site" evidence="2">
    <location>
        <position position="75"/>
    </location>
    <ligand>
        <name>Fe cation</name>
        <dbReference type="ChEBI" id="CHEBI:24875"/>
    </ligand>
</feature>
<dbReference type="Proteomes" id="UP000007590">
    <property type="component" value="Chromosome"/>
</dbReference>
<evidence type="ECO:0000259" key="4">
    <source>
        <dbReference type="Pfam" id="PF02678"/>
    </source>
</evidence>
<dbReference type="InterPro" id="IPR014710">
    <property type="entry name" value="RmlC-like_jellyroll"/>
</dbReference>
<dbReference type="GO" id="GO:0046872">
    <property type="term" value="F:metal ion binding"/>
    <property type="evidence" value="ECO:0007669"/>
    <property type="project" value="UniProtKB-KW"/>
</dbReference>
<name>H8KL26_SOLCM</name>
<sequence length="252" mass="28898">MFLRTFVSSIRKDTNMKTIFHRAKERGFNNLGWLKSYHSFSFSQFYDPQKMNFGLLRVLNDDAVSAGMGFGAHPHDNMEIVSIPLSGELKHKDSTGRDEVIKTHDVQIMSAGSGITHSEFNNSREKEVKFLQIWVFPNEKNIEPRYEQKTFLPEDRENRLSTVVSPNKEEGGVWINQDAWFSLGNFDENKTISYDLKKEGNGVYVFVLSGEVEVDGNTLGERDAIGIWETNKIDVKTNTYTELLLIEVPMNF</sequence>
<organism evidence="6 7">
    <name type="scientific">Solitalea canadensis (strain ATCC 29591 / DSM 3403 / JCM 21819 / LMG 8368 / NBRC 15130 / NCIMB 12057 / USAM 9D)</name>
    <name type="common">Flexibacter canadensis</name>
    <dbReference type="NCBI Taxonomy" id="929556"/>
    <lineage>
        <taxon>Bacteria</taxon>
        <taxon>Pseudomonadati</taxon>
        <taxon>Bacteroidota</taxon>
        <taxon>Sphingobacteriia</taxon>
        <taxon>Sphingobacteriales</taxon>
        <taxon>Sphingobacteriaceae</taxon>
        <taxon>Solitalea</taxon>
    </lineage>
</organism>
<accession>H8KL26</accession>
<proteinExistence type="inferred from homology"/>
<evidence type="ECO:0000256" key="1">
    <source>
        <dbReference type="ARBA" id="ARBA00008416"/>
    </source>
</evidence>
<evidence type="ECO:0000259" key="5">
    <source>
        <dbReference type="Pfam" id="PF17954"/>
    </source>
</evidence>
<dbReference type="AlphaFoldDB" id="H8KL26"/>
<dbReference type="Pfam" id="PF17954">
    <property type="entry name" value="Pirin_C_2"/>
    <property type="match status" value="1"/>
</dbReference>
<dbReference type="Pfam" id="PF02678">
    <property type="entry name" value="Pirin"/>
    <property type="match status" value="1"/>
</dbReference>
<feature type="domain" description="Pirin N-terminal" evidence="4">
    <location>
        <begin position="26"/>
        <end position="135"/>
    </location>
</feature>
<gene>
    <name evidence="6" type="ordered locus">Solca_3846</name>
</gene>
<evidence type="ECO:0000313" key="6">
    <source>
        <dbReference type="EMBL" id="AFD08843.1"/>
    </source>
</evidence>
<evidence type="ECO:0000256" key="2">
    <source>
        <dbReference type="PIRSR" id="PIRSR006232-1"/>
    </source>
</evidence>
<dbReference type="PANTHER" id="PTHR43212">
    <property type="entry name" value="QUERCETIN 2,3-DIOXYGENASE"/>
    <property type="match status" value="1"/>
</dbReference>
<dbReference type="PIRSF" id="PIRSF006232">
    <property type="entry name" value="Pirin"/>
    <property type="match status" value="1"/>
</dbReference>
<feature type="binding site" evidence="2">
    <location>
        <position position="119"/>
    </location>
    <ligand>
        <name>Fe cation</name>
        <dbReference type="ChEBI" id="CHEBI:24875"/>
    </ligand>
</feature>
<dbReference type="Gene3D" id="2.60.120.10">
    <property type="entry name" value="Jelly Rolls"/>
    <property type="match status" value="2"/>
</dbReference>
<dbReference type="SUPFAM" id="SSF51182">
    <property type="entry name" value="RmlC-like cupins"/>
    <property type="match status" value="1"/>
</dbReference>
<dbReference type="InterPro" id="IPR003829">
    <property type="entry name" value="Pirin_N_dom"/>
</dbReference>
<dbReference type="HOGENOM" id="CLU_064194_2_3_10"/>
<protein>
    <submittedName>
        <fullName evidence="6">Pirin-related protein</fullName>
    </submittedName>
</protein>
<evidence type="ECO:0000313" key="7">
    <source>
        <dbReference type="Proteomes" id="UP000007590"/>
    </source>
</evidence>
<feature type="binding site" evidence="2">
    <location>
        <position position="117"/>
    </location>
    <ligand>
        <name>Fe cation</name>
        <dbReference type="ChEBI" id="CHEBI:24875"/>
    </ligand>
</feature>
<dbReference type="eggNOG" id="COG1741">
    <property type="taxonomic scope" value="Bacteria"/>
</dbReference>
<feature type="binding site" evidence="2">
    <location>
        <position position="73"/>
    </location>
    <ligand>
        <name>Fe cation</name>
        <dbReference type="ChEBI" id="CHEBI:24875"/>
    </ligand>
</feature>
<dbReference type="InterPro" id="IPR041602">
    <property type="entry name" value="Quercetinase_C"/>
</dbReference>
<keyword evidence="2" id="KW-0479">Metal-binding</keyword>
<reference evidence="6" key="1">
    <citation type="submission" date="2012-02" db="EMBL/GenBank/DDBJ databases">
        <title>The complete genome of Solitalea canadensis DSM 3403.</title>
        <authorList>
            <consortium name="US DOE Joint Genome Institute (JGI-PGF)"/>
            <person name="Lucas S."/>
            <person name="Copeland A."/>
            <person name="Lapidus A."/>
            <person name="Glavina del Rio T."/>
            <person name="Dalin E."/>
            <person name="Tice H."/>
            <person name="Bruce D."/>
            <person name="Goodwin L."/>
            <person name="Pitluck S."/>
            <person name="Peters L."/>
            <person name="Ovchinnikova G."/>
            <person name="Lu M."/>
            <person name="Kyrpides N."/>
            <person name="Mavromatis K."/>
            <person name="Ivanova N."/>
            <person name="Brettin T."/>
            <person name="Detter J.C."/>
            <person name="Han C."/>
            <person name="Larimer F."/>
            <person name="Land M."/>
            <person name="Hauser L."/>
            <person name="Markowitz V."/>
            <person name="Cheng J.-F."/>
            <person name="Hugenholtz P."/>
            <person name="Woyke T."/>
            <person name="Wu D."/>
            <person name="Spring S."/>
            <person name="Schroeder M."/>
            <person name="Kopitz M."/>
            <person name="Brambilla E."/>
            <person name="Klenk H.-P."/>
            <person name="Eisen J.A."/>
        </authorList>
    </citation>
    <scope>NUCLEOTIDE SEQUENCE</scope>
    <source>
        <strain evidence="6">DSM 3403</strain>
    </source>
</reference>
<dbReference type="InterPro" id="IPR012093">
    <property type="entry name" value="Pirin"/>
</dbReference>
<dbReference type="CDD" id="cd02910">
    <property type="entry name" value="cupin_Yhhw_N"/>
    <property type="match status" value="1"/>
</dbReference>
<keyword evidence="7" id="KW-1185">Reference proteome</keyword>
<keyword evidence="2" id="KW-0408">Iron</keyword>